<sequence length="58" mass="6782">MLLIFKSDLEWIVAELAAEVIGWSTDYVTQMPEHHCRSHPYHSHSRNQFKICSLNVLV</sequence>
<proteinExistence type="predicted"/>
<reference evidence="1 2" key="1">
    <citation type="journal article" date="2006" name="Science">
        <title>The genome of black cottonwood, Populus trichocarpa (Torr. &amp; Gray).</title>
        <authorList>
            <person name="Tuskan G.A."/>
            <person name="Difazio S."/>
            <person name="Jansson S."/>
            <person name="Bohlmann J."/>
            <person name="Grigoriev I."/>
            <person name="Hellsten U."/>
            <person name="Putnam N."/>
            <person name="Ralph S."/>
            <person name="Rombauts S."/>
            <person name="Salamov A."/>
            <person name="Schein J."/>
            <person name="Sterck L."/>
            <person name="Aerts A."/>
            <person name="Bhalerao R.R."/>
            <person name="Bhalerao R.P."/>
            <person name="Blaudez D."/>
            <person name="Boerjan W."/>
            <person name="Brun A."/>
            <person name="Brunner A."/>
            <person name="Busov V."/>
            <person name="Campbell M."/>
            <person name="Carlson J."/>
            <person name="Chalot M."/>
            <person name="Chapman J."/>
            <person name="Chen G.L."/>
            <person name="Cooper D."/>
            <person name="Coutinho P.M."/>
            <person name="Couturier J."/>
            <person name="Covert S."/>
            <person name="Cronk Q."/>
            <person name="Cunningham R."/>
            <person name="Davis J."/>
            <person name="Degroeve S."/>
            <person name="Dejardin A."/>
            <person name="Depamphilis C."/>
            <person name="Detter J."/>
            <person name="Dirks B."/>
            <person name="Dubchak I."/>
            <person name="Duplessis S."/>
            <person name="Ehlting J."/>
            <person name="Ellis B."/>
            <person name="Gendler K."/>
            <person name="Goodstein D."/>
            <person name="Gribskov M."/>
            <person name="Grimwood J."/>
            <person name="Groover A."/>
            <person name="Gunter L."/>
            <person name="Hamberger B."/>
            <person name="Heinze B."/>
            <person name="Helariutta Y."/>
            <person name="Henrissat B."/>
            <person name="Holligan D."/>
            <person name="Holt R."/>
            <person name="Huang W."/>
            <person name="Islam-Faridi N."/>
            <person name="Jones S."/>
            <person name="Jones-Rhoades M."/>
            <person name="Jorgensen R."/>
            <person name="Joshi C."/>
            <person name="Kangasjarvi J."/>
            <person name="Karlsson J."/>
            <person name="Kelleher C."/>
            <person name="Kirkpatrick R."/>
            <person name="Kirst M."/>
            <person name="Kohler A."/>
            <person name="Kalluri U."/>
            <person name="Larimer F."/>
            <person name="Leebens-Mack J."/>
            <person name="Leple J.C."/>
            <person name="Locascio P."/>
            <person name="Lou Y."/>
            <person name="Lucas S."/>
            <person name="Martin F."/>
            <person name="Montanini B."/>
            <person name="Napoli C."/>
            <person name="Nelson D.R."/>
            <person name="Nelson C."/>
            <person name="Nieminen K."/>
            <person name="Nilsson O."/>
            <person name="Pereda V."/>
            <person name="Peter G."/>
            <person name="Philippe R."/>
            <person name="Pilate G."/>
            <person name="Poliakov A."/>
            <person name="Razumovskaya J."/>
            <person name="Richardson P."/>
            <person name="Rinaldi C."/>
            <person name="Ritland K."/>
            <person name="Rouze P."/>
            <person name="Ryaboy D."/>
            <person name="Schmutz J."/>
            <person name="Schrader J."/>
            <person name="Segerman B."/>
            <person name="Shin H."/>
            <person name="Siddiqui A."/>
            <person name="Sterky F."/>
            <person name="Terry A."/>
            <person name="Tsai C.J."/>
            <person name="Uberbacher E."/>
            <person name="Unneberg P."/>
            <person name="Vahala J."/>
            <person name="Wall K."/>
            <person name="Wessler S."/>
            <person name="Yang G."/>
            <person name="Yin T."/>
            <person name="Douglas C."/>
            <person name="Marra M."/>
            <person name="Sandberg G."/>
            <person name="Van de Peer Y."/>
            <person name="Rokhsar D."/>
        </authorList>
    </citation>
    <scope>NUCLEOTIDE SEQUENCE [LARGE SCALE GENOMIC DNA]</scope>
    <source>
        <strain evidence="2">cv. Nisqually</strain>
    </source>
</reference>
<comment type="caution">
    <text evidence="1">The sequence shown here is derived from an EMBL/GenBank/DDBJ whole genome shotgun (WGS) entry which is preliminary data.</text>
</comment>
<dbReference type="Proteomes" id="UP000006729">
    <property type="component" value="Chromosome 12"/>
</dbReference>
<dbReference type="EMBL" id="CM009301">
    <property type="protein sequence ID" value="KAI9384846.1"/>
    <property type="molecule type" value="Genomic_DNA"/>
</dbReference>
<accession>A0ACC0S7V3</accession>
<gene>
    <name evidence="1" type="ORF">POPTR_012G119350v4</name>
</gene>
<name>A0ACC0S7V3_POPTR</name>
<protein>
    <submittedName>
        <fullName evidence="1">Uncharacterized protein</fullName>
    </submittedName>
</protein>
<keyword evidence="2" id="KW-1185">Reference proteome</keyword>
<organism evidence="1 2">
    <name type="scientific">Populus trichocarpa</name>
    <name type="common">Western balsam poplar</name>
    <name type="synonym">Populus balsamifera subsp. trichocarpa</name>
    <dbReference type="NCBI Taxonomy" id="3694"/>
    <lineage>
        <taxon>Eukaryota</taxon>
        <taxon>Viridiplantae</taxon>
        <taxon>Streptophyta</taxon>
        <taxon>Embryophyta</taxon>
        <taxon>Tracheophyta</taxon>
        <taxon>Spermatophyta</taxon>
        <taxon>Magnoliopsida</taxon>
        <taxon>eudicotyledons</taxon>
        <taxon>Gunneridae</taxon>
        <taxon>Pentapetalae</taxon>
        <taxon>rosids</taxon>
        <taxon>fabids</taxon>
        <taxon>Malpighiales</taxon>
        <taxon>Salicaceae</taxon>
        <taxon>Saliceae</taxon>
        <taxon>Populus</taxon>
    </lineage>
</organism>
<evidence type="ECO:0000313" key="1">
    <source>
        <dbReference type="EMBL" id="KAI9384846.1"/>
    </source>
</evidence>
<evidence type="ECO:0000313" key="2">
    <source>
        <dbReference type="Proteomes" id="UP000006729"/>
    </source>
</evidence>